<comment type="caution">
    <text evidence="1">The sequence shown here is derived from an EMBL/GenBank/DDBJ whole genome shotgun (WGS) entry which is preliminary data.</text>
</comment>
<accession>A0A5C5UM06</accession>
<reference evidence="1 2" key="1">
    <citation type="submission" date="2019-08" db="EMBL/GenBank/DDBJ databases">
        <authorList>
            <person name="Lei W."/>
        </authorList>
    </citation>
    <scope>NUCLEOTIDE SEQUENCE [LARGE SCALE GENOMIC DNA]</scope>
    <source>
        <strain evidence="1 2">CCUG 58627</strain>
    </source>
</reference>
<name>A0A5C5UM06_9CORY</name>
<gene>
    <name evidence="1" type="ORF">FRX94_04725</name>
</gene>
<evidence type="ECO:0000313" key="2">
    <source>
        <dbReference type="Proteomes" id="UP000320791"/>
    </source>
</evidence>
<dbReference type="RefSeq" id="WP_146323978.1">
    <property type="nucleotide sequence ID" value="NZ_BAABLR010000007.1"/>
</dbReference>
<evidence type="ECO:0000313" key="1">
    <source>
        <dbReference type="EMBL" id="TWT26702.1"/>
    </source>
</evidence>
<dbReference type="Proteomes" id="UP000320791">
    <property type="component" value="Unassembled WGS sequence"/>
</dbReference>
<protein>
    <submittedName>
        <fullName evidence="1">Uncharacterized protein</fullName>
    </submittedName>
</protein>
<proteinExistence type="predicted"/>
<organism evidence="1 2">
    <name type="scientific">Corynebacterium canis</name>
    <dbReference type="NCBI Taxonomy" id="679663"/>
    <lineage>
        <taxon>Bacteria</taxon>
        <taxon>Bacillati</taxon>
        <taxon>Actinomycetota</taxon>
        <taxon>Actinomycetes</taxon>
        <taxon>Mycobacteriales</taxon>
        <taxon>Corynebacteriaceae</taxon>
        <taxon>Corynebacterium</taxon>
    </lineage>
</organism>
<dbReference type="EMBL" id="VOHM01000007">
    <property type="protein sequence ID" value="TWT26702.1"/>
    <property type="molecule type" value="Genomic_DNA"/>
</dbReference>
<dbReference type="OrthoDB" id="4411111at2"/>
<dbReference type="AlphaFoldDB" id="A0A5C5UM06"/>
<sequence>MTELKPTFTDVDSRKIITKLVDLNGFEYLSVEEITDDGASTKLLLRLNMYDAKRLSQACEMFMQRSIARNFADLSGHLTPTDRVDIFGEDED</sequence>
<keyword evidence="2" id="KW-1185">Reference proteome</keyword>